<dbReference type="EMBL" id="BGPR01005966">
    <property type="protein sequence ID" value="GBN14926.1"/>
    <property type="molecule type" value="Genomic_DNA"/>
</dbReference>
<dbReference type="AlphaFoldDB" id="A0A4Y2LMZ5"/>
<reference evidence="1 2" key="1">
    <citation type="journal article" date="2019" name="Sci. Rep.">
        <title>Orb-weaving spider Araneus ventricosus genome elucidates the spidroin gene catalogue.</title>
        <authorList>
            <person name="Kono N."/>
            <person name="Nakamura H."/>
            <person name="Ohtoshi R."/>
            <person name="Moran D.A.P."/>
            <person name="Shinohara A."/>
            <person name="Yoshida Y."/>
            <person name="Fujiwara M."/>
            <person name="Mori M."/>
            <person name="Tomita M."/>
            <person name="Arakawa K."/>
        </authorList>
    </citation>
    <scope>NUCLEOTIDE SEQUENCE [LARGE SCALE GENOMIC DNA]</scope>
</reference>
<name>A0A4Y2LMZ5_ARAVE</name>
<proteinExistence type="predicted"/>
<evidence type="ECO:0000313" key="1">
    <source>
        <dbReference type="EMBL" id="GBN14926.1"/>
    </source>
</evidence>
<organism evidence="1 2">
    <name type="scientific">Araneus ventricosus</name>
    <name type="common">Orbweaver spider</name>
    <name type="synonym">Epeira ventricosa</name>
    <dbReference type="NCBI Taxonomy" id="182803"/>
    <lineage>
        <taxon>Eukaryota</taxon>
        <taxon>Metazoa</taxon>
        <taxon>Ecdysozoa</taxon>
        <taxon>Arthropoda</taxon>
        <taxon>Chelicerata</taxon>
        <taxon>Arachnida</taxon>
        <taxon>Araneae</taxon>
        <taxon>Araneomorphae</taxon>
        <taxon>Entelegynae</taxon>
        <taxon>Araneoidea</taxon>
        <taxon>Araneidae</taxon>
        <taxon>Araneus</taxon>
    </lineage>
</organism>
<dbReference type="Proteomes" id="UP000499080">
    <property type="component" value="Unassembled WGS sequence"/>
</dbReference>
<gene>
    <name evidence="1" type="ORF">AVEN_249819_1</name>
</gene>
<sequence length="113" mass="13014">MQLRNNTQFREFRIYSSKLNPKFDWFGLVILTCRLKAIEGYFGTDLVNLNRGQRTRSTSELAISSPNFRTTPAGGRLAPTYDLTCNRPNTRRIFSGIGFRIWSPTAPRPTPYH</sequence>
<evidence type="ECO:0000313" key="2">
    <source>
        <dbReference type="Proteomes" id="UP000499080"/>
    </source>
</evidence>
<accession>A0A4Y2LMZ5</accession>
<protein>
    <submittedName>
        <fullName evidence="1">Uncharacterized protein</fullName>
    </submittedName>
</protein>
<comment type="caution">
    <text evidence="1">The sequence shown here is derived from an EMBL/GenBank/DDBJ whole genome shotgun (WGS) entry which is preliminary data.</text>
</comment>
<keyword evidence="2" id="KW-1185">Reference proteome</keyword>